<evidence type="ECO:0000313" key="1">
    <source>
        <dbReference type="EMBL" id="OAO17411.1"/>
    </source>
</evidence>
<reference evidence="1 2" key="1">
    <citation type="submission" date="2016-05" db="EMBL/GenBank/DDBJ databases">
        <title>Nuclear genome of Blastocystis sp. subtype 1 NandII.</title>
        <authorList>
            <person name="Gentekaki E."/>
            <person name="Curtis B."/>
            <person name="Stairs C."/>
            <person name="Eme L."/>
            <person name="Herman E."/>
            <person name="Klimes V."/>
            <person name="Arias M.C."/>
            <person name="Elias M."/>
            <person name="Hilliou F."/>
            <person name="Klute M."/>
            <person name="Malik S.-B."/>
            <person name="Pightling A."/>
            <person name="Rachubinski R."/>
            <person name="Salas D."/>
            <person name="Schlacht A."/>
            <person name="Suga H."/>
            <person name="Archibald J."/>
            <person name="Ball S.G."/>
            <person name="Clark G."/>
            <person name="Dacks J."/>
            <person name="Van Der Giezen M."/>
            <person name="Tsaousis A."/>
            <person name="Roger A."/>
        </authorList>
    </citation>
    <scope>NUCLEOTIDE SEQUENCE [LARGE SCALE GENOMIC DNA]</scope>
    <source>
        <strain evidence="2">ATCC 50177 / NandII</strain>
    </source>
</reference>
<accession>A0A196SMA6</accession>
<gene>
    <name evidence="1" type="ORF">AV274_0828</name>
</gene>
<feature type="non-terminal residue" evidence="1">
    <location>
        <position position="23"/>
    </location>
</feature>
<organism evidence="1 2">
    <name type="scientific">Blastocystis sp. subtype 1 (strain ATCC 50177 / NandII)</name>
    <dbReference type="NCBI Taxonomy" id="478820"/>
    <lineage>
        <taxon>Eukaryota</taxon>
        <taxon>Sar</taxon>
        <taxon>Stramenopiles</taxon>
        <taxon>Bigyra</taxon>
        <taxon>Opalozoa</taxon>
        <taxon>Opalinata</taxon>
        <taxon>Blastocystidae</taxon>
        <taxon>Blastocystis</taxon>
    </lineage>
</organism>
<evidence type="ECO:0000313" key="2">
    <source>
        <dbReference type="Proteomes" id="UP000078348"/>
    </source>
</evidence>
<dbReference type="EMBL" id="LXWW01000031">
    <property type="protein sequence ID" value="OAO17411.1"/>
    <property type="molecule type" value="Genomic_DNA"/>
</dbReference>
<name>A0A196SMA6_BLAHN</name>
<protein>
    <submittedName>
        <fullName evidence="1">Uncharacterized protein</fullName>
    </submittedName>
</protein>
<sequence>MEALTSRRQCLTLTVIVPVLVTC</sequence>
<dbReference type="AlphaFoldDB" id="A0A196SMA6"/>
<proteinExistence type="predicted"/>
<dbReference type="Proteomes" id="UP000078348">
    <property type="component" value="Unassembled WGS sequence"/>
</dbReference>
<comment type="caution">
    <text evidence="1">The sequence shown here is derived from an EMBL/GenBank/DDBJ whole genome shotgun (WGS) entry which is preliminary data.</text>
</comment>
<keyword evidence="2" id="KW-1185">Reference proteome</keyword>